<proteinExistence type="predicted"/>
<dbReference type="InterPro" id="IPR043128">
    <property type="entry name" value="Rev_trsase/Diguanyl_cyclase"/>
</dbReference>
<organism evidence="1">
    <name type="scientific">Trypanosoma vivax (strain Y486)</name>
    <dbReference type="NCBI Taxonomy" id="1055687"/>
    <lineage>
        <taxon>Eukaryota</taxon>
        <taxon>Discoba</taxon>
        <taxon>Euglenozoa</taxon>
        <taxon>Kinetoplastea</taxon>
        <taxon>Metakinetoplastina</taxon>
        <taxon>Trypanosomatida</taxon>
        <taxon>Trypanosomatidae</taxon>
        <taxon>Trypanosoma</taxon>
        <taxon>Duttonella</taxon>
    </lineage>
</organism>
<reference evidence="1" key="1">
    <citation type="journal article" date="2012" name="Proc. Natl. Acad. Sci. U.S.A.">
        <title>Antigenic diversity is generated by distinct evolutionary mechanisms in African trypanosome species.</title>
        <authorList>
            <person name="Jackson A.P."/>
            <person name="Berry A."/>
            <person name="Aslett M."/>
            <person name="Allison H.C."/>
            <person name="Burton P."/>
            <person name="Vavrova-Anderson J."/>
            <person name="Brown R."/>
            <person name="Browne H."/>
            <person name="Corton N."/>
            <person name="Hauser H."/>
            <person name="Gamble J."/>
            <person name="Gilderthorp R."/>
            <person name="Marcello L."/>
            <person name="McQuillan J."/>
            <person name="Otto T.D."/>
            <person name="Quail M.A."/>
            <person name="Sanders M.J."/>
            <person name="van Tonder A."/>
            <person name="Ginger M.L."/>
            <person name="Field M.C."/>
            <person name="Barry J.D."/>
            <person name="Hertz-Fowler C."/>
            <person name="Berriman M."/>
        </authorList>
    </citation>
    <scope>NUCLEOTIDE SEQUENCE</scope>
    <source>
        <strain evidence="1">Y486</strain>
    </source>
</reference>
<accession>G0UA92</accession>
<dbReference type="OMA" id="CEDFTEL"/>
<dbReference type="SUPFAM" id="SSF56672">
    <property type="entry name" value="DNA/RNA polymerases"/>
    <property type="match status" value="1"/>
</dbReference>
<sequence length="339" mass="38300">MEQWLDEALKEKRIVPLKSLCGADGIYCLVHEHEWYEGGVVMDWTALHRGLKPNTVAFDPHTLTREVMSFVTAEAGEGASLVTSLELDSPWYMISLSEQAQRFSAFTPTNRTNGALCEGARAKTYTFVRGPPGLRSVRDDLVVLLKDVRRQLCDSGLRCHIFLSSVLVASDDFERLLHHTASVFRALRSAGFAVKSVECSFEPRRVLRTTCGRYWNTMSLSSMQCAEDVAAFLVDLFYLWLGDCYTWLCEPPSPALLAASGDERGKLDFFRRFCTQFVLPRREVVEFAFLAETNLNDLLPLARPLLQHKVPRIGPQKWSALELRLCLCALEAYEHPLSS</sequence>
<dbReference type="InterPro" id="IPR043502">
    <property type="entry name" value="DNA/RNA_pol_sf"/>
</dbReference>
<gene>
    <name evidence="1" type="ORF">TVY486_1102090</name>
</gene>
<name>G0UA92_TRYVY</name>
<dbReference type="AlphaFoldDB" id="G0UA92"/>
<dbReference type="EMBL" id="HE573027">
    <property type="protein sequence ID" value="CCC52724.1"/>
    <property type="molecule type" value="Genomic_DNA"/>
</dbReference>
<protein>
    <submittedName>
        <fullName evidence="1">Uncharacterized protein</fullName>
    </submittedName>
</protein>
<evidence type="ECO:0000313" key="1">
    <source>
        <dbReference type="EMBL" id="CCC52724.1"/>
    </source>
</evidence>
<dbReference type="VEuPathDB" id="TriTrypDB:TvY486_1102090"/>
<dbReference type="Gene3D" id="3.10.10.10">
    <property type="entry name" value="HIV Type 1 Reverse Transcriptase, subunit A, domain 1"/>
    <property type="match status" value="1"/>
</dbReference>
<dbReference type="Gene3D" id="3.30.70.270">
    <property type="match status" value="1"/>
</dbReference>